<dbReference type="Gene3D" id="1.10.1220.10">
    <property type="entry name" value="Met repressor-like"/>
    <property type="match status" value="1"/>
</dbReference>
<gene>
    <name evidence="1" type="ORF">KHA93_22575</name>
</gene>
<keyword evidence="2" id="KW-1185">Reference proteome</keyword>
<name>A0A942TPX0_9BACI</name>
<accession>A0A942TPX0</accession>
<dbReference type="InterPro" id="IPR013321">
    <property type="entry name" value="Arc_rbn_hlx_hlx"/>
</dbReference>
<sequence>MKRYQLNIRISKDLKEKFVSLCKKEDQNPSVLMRSWIEDFIRENEKCNSR</sequence>
<dbReference type="RefSeq" id="WP_213113175.1">
    <property type="nucleotide sequence ID" value="NZ_JAGYPJ010000002.1"/>
</dbReference>
<reference evidence="1 2" key="1">
    <citation type="submission" date="2021-05" db="EMBL/GenBank/DDBJ databases">
        <title>Novel Bacillus species.</title>
        <authorList>
            <person name="Liu G."/>
        </authorList>
    </citation>
    <scope>NUCLEOTIDE SEQUENCE [LARGE SCALE GENOMIC DNA]</scope>
    <source>
        <strain evidence="1 2">FJAT-49732</strain>
    </source>
</reference>
<dbReference type="GO" id="GO:0006355">
    <property type="term" value="P:regulation of DNA-templated transcription"/>
    <property type="evidence" value="ECO:0007669"/>
    <property type="project" value="InterPro"/>
</dbReference>
<comment type="caution">
    <text evidence="1">The sequence shown here is derived from an EMBL/GenBank/DDBJ whole genome shotgun (WGS) entry which is preliminary data.</text>
</comment>
<dbReference type="Proteomes" id="UP000682713">
    <property type="component" value="Unassembled WGS sequence"/>
</dbReference>
<protein>
    <submittedName>
        <fullName evidence="1">Uncharacterized protein</fullName>
    </submittedName>
</protein>
<evidence type="ECO:0000313" key="2">
    <source>
        <dbReference type="Proteomes" id="UP000682713"/>
    </source>
</evidence>
<organism evidence="1 2">
    <name type="scientific">Lederbergia citrisecunda</name>
    <dbReference type="NCBI Taxonomy" id="2833583"/>
    <lineage>
        <taxon>Bacteria</taxon>
        <taxon>Bacillati</taxon>
        <taxon>Bacillota</taxon>
        <taxon>Bacilli</taxon>
        <taxon>Bacillales</taxon>
        <taxon>Bacillaceae</taxon>
        <taxon>Lederbergia</taxon>
    </lineage>
</organism>
<dbReference type="EMBL" id="JAGYPJ010000002">
    <property type="protein sequence ID" value="MBS4202391.1"/>
    <property type="molecule type" value="Genomic_DNA"/>
</dbReference>
<proteinExistence type="predicted"/>
<evidence type="ECO:0000313" key="1">
    <source>
        <dbReference type="EMBL" id="MBS4202391.1"/>
    </source>
</evidence>
<dbReference type="AlphaFoldDB" id="A0A942TPX0"/>